<protein>
    <recommendedName>
        <fullName evidence="2">Temptin Cys/Cys disulfide domain-containing protein</fullName>
    </recommendedName>
</protein>
<keyword evidence="1" id="KW-0732">Signal</keyword>
<evidence type="ECO:0000313" key="4">
    <source>
        <dbReference type="Proteomes" id="UP001195483"/>
    </source>
</evidence>
<reference evidence="3" key="1">
    <citation type="journal article" date="2021" name="Genome Biol. Evol.">
        <title>A High-Quality Reference Genome for a Parasitic Bivalve with Doubly Uniparental Inheritance (Bivalvia: Unionida).</title>
        <authorList>
            <person name="Smith C.H."/>
        </authorList>
    </citation>
    <scope>NUCLEOTIDE SEQUENCE</scope>
    <source>
        <strain evidence="3">CHS0354</strain>
    </source>
</reference>
<dbReference type="Proteomes" id="UP001195483">
    <property type="component" value="Unassembled WGS sequence"/>
</dbReference>
<sequence>MMLILLIVAVISTIYGRQIYRNEIPNGYGVPNMCYGTDGGQVWAPVGHYSPTNYTQDKNPFGKDFAAANHTWTHSLCIKDSDGDGKTNGDELGDPHCRWSKGGDAPAHNATGHPGICEPLGSNVCSNQAFFCGCHGHECVLSP</sequence>
<dbReference type="Pfam" id="PF24784">
    <property type="entry name" value="Temptin_C"/>
    <property type="match status" value="1"/>
</dbReference>
<feature type="signal peptide" evidence="1">
    <location>
        <begin position="1"/>
        <end position="16"/>
    </location>
</feature>
<keyword evidence="4" id="KW-1185">Reference proteome</keyword>
<reference evidence="3" key="2">
    <citation type="journal article" date="2021" name="Genome Biol. Evol.">
        <title>Developing a high-quality reference genome for a parasitic bivalve with doubly uniparental inheritance (Bivalvia: Unionida).</title>
        <authorList>
            <person name="Smith C.H."/>
        </authorList>
    </citation>
    <scope>NUCLEOTIDE SEQUENCE</scope>
    <source>
        <strain evidence="3">CHS0354</strain>
        <tissue evidence="3">Mantle</tissue>
    </source>
</reference>
<evidence type="ECO:0000313" key="3">
    <source>
        <dbReference type="EMBL" id="KAK3593440.1"/>
    </source>
</evidence>
<reference evidence="3" key="3">
    <citation type="submission" date="2023-05" db="EMBL/GenBank/DDBJ databases">
        <authorList>
            <person name="Smith C.H."/>
        </authorList>
    </citation>
    <scope>NUCLEOTIDE SEQUENCE</scope>
    <source>
        <strain evidence="3">CHS0354</strain>
        <tissue evidence="3">Mantle</tissue>
    </source>
</reference>
<accession>A0AAE0SKX3</accession>
<dbReference type="PANTHER" id="PTHR34737:SF2">
    <property type="entry name" value="EF-HAND DOMAIN-CONTAINING PROTEIN"/>
    <property type="match status" value="1"/>
</dbReference>
<organism evidence="3 4">
    <name type="scientific">Potamilus streckersoni</name>
    <dbReference type="NCBI Taxonomy" id="2493646"/>
    <lineage>
        <taxon>Eukaryota</taxon>
        <taxon>Metazoa</taxon>
        <taxon>Spiralia</taxon>
        <taxon>Lophotrochozoa</taxon>
        <taxon>Mollusca</taxon>
        <taxon>Bivalvia</taxon>
        <taxon>Autobranchia</taxon>
        <taxon>Heteroconchia</taxon>
        <taxon>Palaeoheterodonta</taxon>
        <taxon>Unionida</taxon>
        <taxon>Unionoidea</taxon>
        <taxon>Unionidae</taxon>
        <taxon>Ambleminae</taxon>
        <taxon>Lampsilini</taxon>
        <taxon>Potamilus</taxon>
    </lineage>
</organism>
<name>A0AAE0SKX3_9BIVA</name>
<evidence type="ECO:0000259" key="2">
    <source>
        <dbReference type="Pfam" id="PF24784"/>
    </source>
</evidence>
<dbReference type="InterPro" id="IPR057626">
    <property type="entry name" value="S-S_Temptin"/>
</dbReference>
<evidence type="ECO:0000256" key="1">
    <source>
        <dbReference type="SAM" id="SignalP"/>
    </source>
</evidence>
<proteinExistence type="predicted"/>
<dbReference type="PANTHER" id="PTHR34737">
    <property type="entry name" value="EF-HAND DOMAIN-CONTAINING PROTEIN"/>
    <property type="match status" value="1"/>
</dbReference>
<feature type="chain" id="PRO_5041907092" description="Temptin Cys/Cys disulfide domain-containing protein" evidence="1">
    <location>
        <begin position="17"/>
        <end position="143"/>
    </location>
</feature>
<feature type="domain" description="Temptin Cys/Cys disulfide" evidence="2">
    <location>
        <begin position="16"/>
        <end position="116"/>
    </location>
</feature>
<gene>
    <name evidence="3" type="ORF">CHS0354_020203</name>
</gene>
<comment type="caution">
    <text evidence="3">The sequence shown here is derived from an EMBL/GenBank/DDBJ whole genome shotgun (WGS) entry which is preliminary data.</text>
</comment>
<dbReference type="AlphaFoldDB" id="A0AAE0SKX3"/>
<dbReference type="EMBL" id="JAEAOA010001231">
    <property type="protein sequence ID" value="KAK3593440.1"/>
    <property type="molecule type" value="Genomic_DNA"/>
</dbReference>
<dbReference type="InterPro" id="IPR055313">
    <property type="entry name" value="Temptin-like"/>
</dbReference>